<sequence length="102" mass="11231">MININGKAPKDGIVYDILMNQREEMPRGMLAGWKGPAAVDGDFLYVVDQETGSLKKYNAENDYREKLITSSEHLEDAEHMAAGRGRVCAVSVGGGSLLWLIF</sequence>
<protein>
    <submittedName>
        <fullName evidence="1">F-box kelch-repeat SKIP25-like</fullName>
    </submittedName>
</protein>
<gene>
    <name evidence="1" type="ORF">OLEA9_A033542</name>
</gene>
<accession>A0A8S0V649</accession>
<reference evidence="1 2" key="1">
    <citation type="submission" date="2019-12" db="EMBL/GenBank/DDBJ databases">
        <authorList>
            <person name="Alioto T."/>
            <person name="Alioto T."/>
            <person name="Gomez Garrido J."/>
        </authorList>
    </citation>
    <scope>NUCLEOTIDE SEQUENCE [LARGE SCALE GENOMIC DNA]</scope>
</reference>
<dbReference type="PANTHER" id="PTHR47590">
    <property type="entry name" value="F-BOX/KELCH-REPEAT PROTEIN SKIP25"/>
    <property type="match status" value="1"/>
</dbReference>
<dbReference type="Gramene" id="OE9A033542T1">
    <property type="protein sequence ID" value="OE9A033542C1"/>
    <property type="gene ID" value="OE9A033542"/>
</dbReference>
<dbReference type="EMBL" id="CACTIH010009178">
    <property type="protein sequence ID" value="CAA3026775.1"/>
    <property type="molecule type" value="Genomic_DNA"/>
</dbReference>
<name>A0A8S0V649_OLEEU</name>
<dbReference type="Proteomes" id="UP000594638">
    <property type="component" value="Unassembled WGS sequence"/>
</dbReference>
<dbReference type="OrthoDB" id="1899182at2759"/>
<evidence type="ECO:0000313" key="1">
    <source>
        <dbReference type="EMBL" id="CAA3026775.1"/>
    </source>
</evidence>
<comment type="caution">
    <text evidence="1">The sequence shown here is derived from an EMBL/GenBank/DDBJ whole genome shotgun (WGS) entry which is preliminary data.</text>
</comment>
<keyword evidence="2" id="KW-1185">Reference proteome</keyword>
<dbReference type="AlphaFoldDB" id="A0A8S0V649"/>
<proteinExistence type="predicted"/>
<dbReference type="PANTHER" id="PTHR47590:SF7">
    <property type="entry name" value="OS06G0711700 PROTEIN"/>
    <property type="match status" value="1"/>
</dbReference>
<organism evidence="1 2">
    <name type="scientific">Olea europaea subsp. europaea</name>
    <dbReference type="NCBI Taxonomy" id="158383"/>
    <lineage>
        <taxon>Eukaryota</taxon>
        <taxon>Viridiplantae</taxon>
        <taxon>Streptophyta</taxon>
        <taxon>Embryophyta</taxon>
        <taxon>Tracheophyta</taxon>
        <taxon>Spermatophyta</taxon>
        <taxon>Magnoliopsida</taxon>
        <taxon>eudicotyledons</taxon>
        <taxon>Gunneridae</taxon>
        <taxon>Pentapetalae</taxon>
        <taxon>asterids</taxon>
        <taxon>lamiids</taxon>
        <taxon>Lamiales</taxon>
        <taxon>Oleaceae</taxon>
        <taxon>Oleeae</taxon>
        <taxon>Olea</taxon>
    </lineage>
</organism>
<evidence type="ECO:0000313" key="2">
    <source>
        <dbReference type="Proteomes" id="UP000594638"/>
    </source>
</evidence>
<dbReference type="SUPFAM" id="SSF63825">
    <property type="entry name" value="YWTD domain"/>
    <property type="match status" value="1"/>
</dbReference>